<keyword evidence="1 6" id="KW-0597">Phosphoprotein</keyword>
<name>A0A9X1XK75_9VIBR</name>
<dbReference type="GO" id="GO:0006355">
    <property type="term" value="P:regulation of DNA-templated transcription"/>
    <property type="evidence" value="ECO:0007669"/>
    <property type="project" value="InterPro"/>
</dbReference>
<feature type="modified residue" description="4-aspartylphosphate" evidence="6">
    <location>
        <position position="51"/>
    </location>
</feature>
<dbReference type="GO" id="GO:0000156">
    <property type="term" value="F:phosphorelay response regulator activity"/>
    <property type="evidence" value="ECO:0007669"/>
    <property type="project" value="TreeGrafter"/>
</dbReference>
<keyword evidence="11" id="KW-1185">Reference proteome</keyword>
<evidence type="ECO:0000313" key="11">
    <source>
        <dbReference type="Proteomes" id="UP001139559"/>
    </source>
</evidence>
<evidence type="ECO:0000256" key="7">
    <source>
        <dbReference type="PROSITE-ProRule" id="PRU01091"/>
    </source>
</evidence>
<dbReference type="Gene3D" id="1.10.10.10">
    <property type="entry name" value="Winged helix-like DNA-binding domain superfamily/Winged helix DNA-binding domain"/>
    <property type="match status" value="1"/>
</dbReference>
<gene>
    <name evidence="10" type="ORF">KP803_13250</name>
</gene>
<feature type="domain" description="OmpR/PhoB-type" evidence="9">
    <location>
        <begin position="125"/>
        <end position="222"/>
    </location>
</feature>
<sequence>MKVLVVEDNQQIAETISDYLELEGFTIDCCYHGEAALSLASEHKYDVIIMDIMMPKLDGILTTSKLRKEFYCGTPILFLTAKDALEDKISAFKAGGDDYLVKPFAMEELVIRLIALSHRGERNDIGLLTFDDITINTESKQAFRKNKPIKLTQIQYKILTILIQKAPNLVSRSEVIHHVWGEEIPSSDALRSHVYGLRLALDKGFEQSRLETVHGQGYRIKP</sequence>
<organism evidence="10 11">
    <name type="scientific">Vibrio amylolyticus</name>
    <dbReference type="NCBI Taxonomy" id="2847292"/>
    <lineage>
        <taxon>Bacteria</taxon>
        <taxon>Pseudomonadati</taxon>
        <taxon>Pseudomonadota</taxon>
        <taxon>Gammaproteobacteria</taxon>
        <taxon>Vibrionales</taxon>
        <taxon>Vibrionaceae</taxon>
        <taxon>Vibrio</taxon>
    </lineage>
</organism>
<dbReference type="GO" id="GO:0000976">
    <property type="term" value="F:transcription cis-regulatory region binding"/>
    <property type="evidence" value="ECO:0007669"/>
    <property type="project" value="TreeGrafter"/>
</dbReference>
<keyword evidence="5" id="KW-0804">Transcription</keyword>
<dbReference type="EMBL" id="JAJHVV010000007">
    <property type="protein sequence ID" value="MCK6264241.1"/>
    <property type="molecule type" value="Genomic_DNA"/>
</dbReference>
<dbReference type="Pfam" id="PF00486">
    <property type="entry name" value="Trans_reg_C"/>
    <property type="match status" value="1"/>
</dbReference>
<evidence type="ECO:0000259" key="8">
    <source>
        <dbReference type="PROSITE" id="PS50110"/>
    </source>
</evidence>
<dbReference type="InterPro" id="IPR036388">
    <property type="entry name" value="WH-like_DNA-bd_sf"/>
</dbReference>
<dbReference type="CDD" id="cd00383">
    <property type="entry name" value="trans_reg_C"/>
    <property type="match status" value="1"/>
</dbReference>
<dbReference type="SMART" id="SM00448">
    <property type="entry name" value="REC"/>
    <property type="match status" value="1"/>
</dbReference>
<dbReference type="PANTHER" id="PTHR48111">
    <property type="entry name" value="REGULATOR OF RPOS"/>
    <property type="match status" value="1"/>
</dbReference>
<dbReference type="InterPro" id="IPR011006">
    <property type="entry name" value="CheY-like_superfamily"/>
</dbReference>
<dbReference type="SMART" id="SM00862">
    <property type="entry name" value="Trans_reg_C"/>
    <property type="match status" value="1"/>
</dbReference>
<dbReference type="CDD" id="cd17574">
    <property type="entry name" value="REC_OmpR"/>
    <property type="match status" value="1"/>
</dbReference>
<evidence type="ECO:0000313" key="10">
    <source>
        <dbReference type="EMBL" id="MCK6264241.1"/>
    </source>
</evidence>
<feature type="DNA-binding region" description="OmpR/PhoB-type" evidence="7">
    <location>
        <begin position="125"/>
        <end position="222"/>
    </location>
</feature>
<dbReference type="InterPro" id="IPR001867">
    <property type="entry name" value="OmpR/PhoB-type_DNA-bd"/>
</dbReference>
<evidence type="ECO:0000256" key="6">
    <source>
        <dbReference type="PROSITE-ProRule" id="PRU00169"/>
    </source>
</evidence>
<evidence type="ECO:0000256" key="4">
    <source>
        <dbReference type="ARBA" id="ARBA00023125"/>
    </source>
</evidence>
<feature type="domain" description="Response regulatory" evidence="8">
    <location>
        <begin position="2"/>
        <end position="117"/>
    </location>
</feature>
<accession>A0A9X1XK75</accession>
<keyword evidence="3" id="KW-0805">Transcription regulation</keyword>
<reference evidence="10" key="1">
    <citation type="submission" date="2021-11" db="EMBL/GenBank/DDBJ databases">
        <title>Vibrio ZSDE26 sp. nov. and Vibrio ZSDZ34 sp. nov., isolated from coastal seawater in Qingdao.</title>
        <authorList>
            <person name="Zhang P."/>
        </authorList>
    </citation>
    <scope>NUCLEOTIDE SEQUENCE</scope>
    <source>
        <strain evidence="10">ZSDE26</strain>
    </source>
</reference>
<keyword evidence="2" id="KW-0902">Two-component regulatory system</keyword>
<evidence type="ECO:0000259" key="9">
    <source>
        <dbReference type="PROSITE" id="PS51755"/>
    </source>
</evidence>
<dbReference type="PANTHER" id="PTHR48111:SF22">
    <property type="entry name" value="REGULATOR OF RPOS"/>
    <property type="match status" value="1"/>
</dbReference>
<dbReference type="RefSeq" id="WP_248009312.1">
    <property type="nucleotide sequence ID" value="NZ_JAJHVV010000007.1"/>
</dbReference>
<evidence type="ECO:0000256" key="5">
    <source>
        <dbReference type="ARBA" id="ARBA00023163"/>
    </source>
</evidence>
<keyword evidence="4 7" id="KW-0238">DNA-binding</keyword>
<dbReference type="Pfam" id="PF00072">
    <property type="entry name" value="Response_reg"/>
    <property type="match status" value="1"/>
</dbReference>
<evidence type="ECO:0000256" key="3">
    <source>
        <dbReference type="ARBA" id="ARBA00023015"/>
    </source>
</evidence>
<dbReference type="Proteomes" id="UP001139559">
    <property type="component" value="Unassembled WGS sequence"/>
</dbReference>
<proteinExistence type="predicted"/>
<evidence type="ECO:0000256" key="2">
    <source>
        <dbReference type="ARBA" id="ARBA00023012"/>
    </source>
</evidence>
<dbReference type="PROSITE" id="PS50110">
    <property type="entry name" value="RESPONSE_REGULATORY"/>
    <property type="match status" value="1"/>
</dbReference>
<comment type="caution">
    <text evidence="10">The sequence shown here is derived from an EMBL/GenBank/DDBJ whole genome shotgun (WGS) entry which is preliminary data.</text>
</comment>
<dbReference type="InterPro" id="IPR001789">
    <property type="entry name" value="Sig_transdc_resp-reg_receiver"/>
</dbReference>
<dbReference type="Gene3D" id="3.40.50.2300">
    <property type="match status" value="1"/>
</dbReference>
<protein>
    <submittedName>
        <fullName evidence="10">Response regulator transcription factor</fullName>
    </submittedName>
</protein>
<dbReference type="GO" id="GO:0032993">
    <property type="term" value="C:protein-DNA complex"/>
    <property type="evidence" value="ECO:0007669"/>
    <property type="project" value="TreeGrafter"/>
</dbReference>
<dbReference type="InterPro" id="IPR039420">
    <property type="entry name" value="WalR-like"/>
</dbReference>
<evidence type="ECO:0000256" key="1">
    <source>
        <dbReference type="ARBA" id="ARBA00022553"/>
    </source>
</evidence>
<dbReference type="SUPFAM" id="SSF52172">
    <property type="entry name" value="CheY-like"/>
    <property type="match status" value="1"/>
</dbReference>
<dbReference type="FunFam" id="3.40.50.2300:FF:000001">
    <property type="entry name" value="DNA-binding response regulator PhoB"/>
    <property type="match status" value="1"/>
</dbReference>
<dbReference type="PROSITE" id="PS51755">
    <property type="entry name" value="OMPR_PHOB"/>
    <property type="match status" value="1"/>
</dbReference>
<dbReference type="AlphaFoldDB" id="A0A9X1XK75"/>
<dbReference type="GO" id="GO:0005829">
    <property type="term" value="C:cytosol"/>
    <property type="evidence" value="ECO:0007669"/>
    <property type="project" value="TreeGrafter"/>
</dbReference>